<evidence type="ECO:0000259" key="15">
    <source>
        <dbReference type="PROSITE" id="PS50109"/>
    </source>
</evidence>
<dbReference type="PROSITE" id="PS50109">
    <property type="entry name" value="HIS_KIN"/>
    <property type="match status" value="1"/>
</dbReference>
<evidence type="ECO:0000256" key="2">
    <source>
        <dbReference type="ARBA" id="ARBA00006402"/>
    </source>
</evidence>
<feature type="domain" description="Histidine kinase" evidence="15">
    <location>
        <begin position="918"/>
        <end position="1110"/>
    </location>
</feature>
<dbReference type="SUPFAM" id="SSF55874">
    <property type="entry name" value="ATPase domain of HSP90 chaperone/DNA topoisomerase II/histidine kinase"/>
    <property type="match status" value="1"/>
</dbReference>
<evidence type="ECO:0000313" key="18">
    <source>
        <dbReference type="Proteomes" id="UP000017184"/>
    </source>
</evidence>
<dbReference type="PANTHER" id="PTHR24421:SF10">
    <property type="entry name" value="NITRATE_NITRITE SENSOR PROTEIN NARQ"/>
    <property type="match status" value="1"/>
</dbReference>
<evidence type="ECO:0000256" key="13">
    <source>
        <dbReference type="ARBA" id="ARBA00023170"/>
    </source>
</evidence>
<evidence type="ECO:0000256" key="1">
    <source>
        <dbReference type="ARBA" id="ARBA00000085"/>
    </source>
</evidence>
<dbReference type="GO" id="GO:0046983">
    <property type="term" value="F:protein dimerization activity"/>
    <property type="evidence" value="ECO:0007669"/>
    <property type="project" value="InterPro"/>
</dbReference>
<dbReference type="InterPro" id="IPR001610">
    <property type="entry name" value="PAC"/>
</dbReference>
<sequence length="1117" mass="125957">MPNQDIASCVSEPIRFPGAIQPHGAVLVLNARTWTVEAASESCSSLLGIAPQKILGQHLQHIFAEPILDHLVRQDNQANLATMPPAMVSLQGKTWSIRQHDGGERFLLLDIESINEEANFTRYHYALRQGLATLRKHTQVESLTREAAQIIRKITGFDRVMIYRFDEAWNGQVIAEARDEHIEPYLGLHFPASDIPTPARELYQFSTIRSIPDVHYTPSSIWGHPDKHSIDLAASSLRSVSPVHIEYLCNIGVSATLVGSLVVNDTLWGLISCQNKSKPKYFGVQERDALGWFCADIGCLLEERLLRRKQEIQAELALRRRTLVEKIRKVDFQTLMQSEEKQDLLGVVHADGFALQVDDIVSVIGTVPTTEQIRAMQRCRIERHGNSALFHTNSIFQDLDIGPVSRGIAGALCISLPSTLQMTLIWFRVERSQTMQWGGDPQQPHTTDETGRISPRKSFAQFLTTIEGKSLPWTTEELDSAIELGSLLEIESLREHDAFSQAILNSIPSHIAVLNHHGVITAVNASWNRFAQENGAPELVDTTVGKNYKNFCACPDNTSTAAPPAWEGIDAVLQSKLNHFTLDYPCDSPEEQRWFRMNVYPLLGLRQGAIVAHENITTRKLAEIRLEQLLDEQRAILSSDLVGIFKIYHSMTIAWTNTALCTMLRYAEGELHGCSMRQFYSSDTSYADFCQYALPAMQTGTTFRQELQLVQKNGQLGWYALHMGFLQQGGTALIGVLIDVSARIQAEAEQKEILTRLQQIADRVPGVVYTFQRNRDGQLCFPYISNTIRELFRINPHDVHDDATKIIQQVHPEDLDGLHFSIEKSARELSLWNHEFRMILQDGSERWVIANAMPQPDENGAILWHGFASDITDRKLIEEELISARAEIALGVSRQRLRELVVQNEIAREQERKHIAREIHDELGQVLTGLRMNLLLMEMRYCSLDPALPKLVSDMKDILDQGIRNVRNVILYLRPTTLDLDIQNAISYLCREHQSNTDLTFDIDIPEENIPMDKKTYVVVYRIVQESLNNIIRHATASKVAITLTLDVQDTLVVEICDNGVGFRIEEVGMNKSFGLLGMHERAIALEGRLEIGSTPMQGTTIRLTLPWKPASPKTGT</sequence>
<protein>
    <recommendedName>
        <fullName evidence="3">histidine kinase</fullName>
        <ecNumber evidence="3">2.7.13.3</ecNumber>
    </recommendedName>
</protein>
<dbReference type="Gene3D" id="3.30.450.40">
    <property type="match status" value="1"/>
</dbReference>
<dbReference type="PRINTS" id="PR01033">
    <property type="entry name" value="PHYTOCHROME"/>
</dbReference>
<keyword evidence="12" id="KW-0902">Two-component regulatory system</keyword>
<dbReference type="CDD" id="cd00130">
    <property type="entry name" value="PAS"/>
    <property type="match status" value="2"/>
</dbReference>
<dbReference type="SMART" id="SM00091">
    <property type="entry name" value="PAS"/>
    <property type="match status" value="3"/>
</dbReference>
<evidence type="ECO:0000256" key="9">
    <source>
        <dbReference type="ARBA" id="ARBA00022777"/>
    </source>
</evidence>
<keyword evidence="5" id="KW-0597">Phosphoprotein</keyword>
<reference evidence="17 18" key="1">
    <citation type="journal article" date="2013" name="Genome Biol.">
        <title>Genomic analysis reveals key aspects of prokaryotic symbiosis in the phototrophic consortium "Chlorochromatium aggregatum".</title>
        <authorList>
            <person name="Liu Z."/>
            <person name="Muller J."/>
            <person name="Li T."/>
            <person name="Alvey R.M."/>
            <person name="Vogl K."/>
            <person name="Frigaard N.U."/>
            <person name="Rockwell N.C."/>
            <person name="Boyd E.S."/>
            <person name="Tomsho L.P."/>
            <person name="Schuster S.C."/>
            <person name="Henke P."/>
            <person name="Rohde M."/>
            <person name="Overmann J."/>
            <person name="Bryant D.A."/>
        </authorList>
    </citation>
    <scope>NUCLEOTIDE SEQUENCE [LARGE SCALE GENOMIC DNA]</scope>
    <source>
        <strain evidence="17">CR</strain>
    </source>
</reference>
<dbReference type="SMART" id="SM00086">
    <property type="entry name" value="PAC"/>
    <property type="match status" value="2"/>
</dbReference>
<dbReference type="InterPro" id="IPR036890">
    <property type="entry name" value="HATPase_C_sf"/>
</dbReference>
<feature type="domain" description="PAC" evidence="16">
    <location>
        <begin position="832"/>
        <end position="883"/>
    </location>
</feature>
<dbReference type="HOGENOM" id="CLU_280842_0_0_4"/>
<dbReference type="InterPro" id="IPR029016">
    <property type="entry name" value="GAF-like_dom_sf"/>
</dbReference>
<dbReference type="NCBIfam" id="TIGR00229">
    <property type="entry name" value="sensory_box"/>
    <property type="match status" value="2"/>
</dbReference>
<keyword evidence="9" id="KW-0418">Kinase</keyword>
<dbReference type="GO" id="GO:0006355">
    <property type="term" value="P:regulation of DNA-templated transcription"/>
    <property type="evidence" value="ECO:0007669"/>
    <property type="project" value="InterPro"/>
</dbReference>
<dbReference type="Pfam" id="PF13426">
    <property type="entry name" value="PAS_9"/>
    <property type="match status" value="1"/>
</dbReference>
<dbReference type="InterPro" id="IPR013654">
    <property type="entry name" value="PAS_2"/>
</dbReference>
<dbReference type="SUPFAM" id="SSF55781">
    <property type="entry name" value="GAF domain-like"/>
    <property type="match status" value="2"/>
</dbReference>
<dbReference type="PROSITE" id="PS50113">
    <property type="entry name" value="PAC"/>
    <property type="match status" value="2"/>
</dbReference>
<evidence type="ECO:0000259" key="14">
    <source>
        <dbReference type="PROSITE" id="PS50046"/>
    </source>
</evidence>
<dbReference type="eggNOG" id="COG2202">
    <property type="taxonomic scope" value="Bacteria"/>
</dbReference>
<dbReference type="PANTHER" id="PTHR24421">
    <property type="entry name" value="NITRATE/NITRITE SENSOR PROTEIN NARX-RELATED"/>
    <property type="match status" value="1"/>
</dbReference>
<dbReference type="InterPro" id="IPR003018">
    <property type="entry name" value="GAF"/>
</dbReference>
<dbReference type="Gene3D" id="3.30.450.20">
    <property type="entry name" value="PAS domain"/>
    <property type="match status" value="4"/>
</dbReference>
<dbReference type="GO" id="GO:0000155">
    <property type="term" value="F:phosphorelay sensor kinase activity"/>
    <property type="evidence" value="ECO:0007669"/>
    <property type="project" value="InterPro"/>
</dbReference>
<proteinExistence type="inferred from homology"/>
<dbReference type="InterPro" id="IPR043150">
    <property type="entry name" value="Phytochrome_PHY_sf"/>
</dbReference>
<dbReference type="Gene3D" id="1.20.5.1930">
    <property type="match status" value="1"/>
</dbReference>
<dbReference type="GO" id="GO:0016020">
    <property type="term" value="C:membrane"/>
    <property type="evidence" value="ECO:0007669"/>
    <property type="project" value="InterPro"/>
</dbReference>
<dbReference type="InterPro" id="IPR005467">
    <property type="entry name" value="His_kinase_dom"/>
</dbReference>
<keyword evidence="10" id="KW-0067">ATP-binding</keyword>
<evidence type="ECO:0000259" key="16">
    <source>
        <dbReference type="PROSITE" id="PS50113"/>
    </source>
</evidence>
<dbReference type="Pfam" id="PF08447">
    <property type="entry name" value="PAS_3"/>
    <property type="match status" value="1"/>
</dbReference>
<dbReference type="GO" id="GO:0009881">
    <property type="term" value="F:photoreceptor activity"/>
    <property type="evidence" value="ECO:0007669"/>
    <property type="project" value="UniProtKB-KW"/>
</dbReference>
<evidence type="ECO:0000256" key="3">
    <source>
        <dbReference type="ARBA" id="ARBA00012438"/>
    </source>
</evidence>
<dbReference type="InterPro" id="IPR000014">
    <property type="entry name" value="PAS"/>
</dbReference>
<comment type="catalytic activity">
    <reaction evidence="1">
        <text>ATP + protein L-histidine = ADP + protein N-phospho-L-histidine.</text>
        <dbReference type="EC" id="2.7.13.3"/>
    </reaction>
</comment>
<dbReference type="Gene3D" id="3.30.565.10">
    <property type="entry name" value="Histidine kinase-like ATPase, C-terminal domain"/>
    <property type="match status" value="1"/>
</dbReference>
<evidence type="ECO:0000256" key="11">
    <source>
        <dbReference type="ARBA" id="ARBA00022991"/>
    </source>
</evidence>
<dbReference type="GO" id="GO:0009584">
    <property type="term" value="P:detection of visible light"/>
    <property type="evidence" value="ECO:0007669"/>
    <property type="project" value="InterPro"/>
</dbReference>
<dbReference type="AlphaFoldDB" id="U5N8X0"/>
<dbReference type="GO" id="GO:0005524">
    <property type="term" value="F:ATP binding"/>
    <property type="evidence" value="ECO:0007669"/>
    <property type="project" value="UniProtKB-KW"/>
</dbReference>
<evidence type="ECO:0000256" key="12">
    <source>
        <dbReference type="ARBA" id="ARBA00023012"/>
    </source>
</evidence>
<keyword evidence="8" id="KW-0547">Nucleotide-binding</keyword>
<keyword evidence="11" id="KW-0157">Chromophore</keyword>
<keyword evidence="13" id="KW-0675">Receptor</keyword>
<dbReference type="SMART" id="SM00065">
    <property type="entry name" value="GAF"/>
    <property type="match status" value="1"/>
</dbReference>
<dbReference type="Pfam" id="PF01590">
    <property type="entry name" value="GAF"/>
    <property type="match status" value="1"/>
</dbReference>
<dbReference type="Pfam" id="PF00360">
    <property type="entry name" value="PHY"/>
    <property type="match status" value="1"/>
</dbReference>
<dbReference type="PROSITE" id="PS50046">
    <property type="entry name" value="PHYTOCHROME_2"/>
    <property type="match status" value="1"/>
</dbReference>
<feature type="domain" description="Phytochrome chromophore attachment site" evidence="14">
    <location>
        <begin position="139"/>
        <end position="296"/>
    </location>
</feature>
<evidence type="ECO:0000256" key="5">
    <source>
        <dbReference type="ARBA" id="ARBA00022553"/>
    </source>
</evidence>
<evidence type="ECO:0000256" key="10">
    <source>
        <dbReference type="ARBA" id="ARBA00022840"/>
    </source>
</evidence>
<dbReference type="SMART" id="SM00387">
    <property type="entry name" value="HATPase_c"/>
    <property type="match status" value="1"/>
</dbReference>
<accession>U5N8X0</accession>
<keyword evidence="4" id="KW-0600">Photoreceptor protein</keyword>
<dbReference type="InterPro" id="IPR013515">
    <property type="entry name" value="Phytochrome_cen-reg"/>
</dbReference>
<evidence type="ECO:0000256" key="4">
    <source>
        <dbReference type="ARBA" id="ARBA00022543"/>
    </source>
</evidence>
<dbReference type="eggNOG" id="COG4585">
    <property type="taxonomic scope" value="Bacteria"/>
</dbReference>
<evidence type="ECO:0000256" key="7">
    <source>
        <dbReference type="ARBA" id="ARBA00022679"/>
    </source>
</evidence>
<dbReference type="EC" id="2.7.13.3" evidence="3"/>
<dbReference type="Pfam" id="PF07730">
    <property type="entry name" value="HisKA_3"/>
    <property type="match status" value="1"/>
</dbReference>
<dbReference type="InterPro" id="IPR001294">
    <property type="entry name" value="Phytochrome"/>
</dbReference>
<dbReference type="STRING" id="946483.Cenrod_1743"/>
<organism evidence="17 18">
    <name type="scientific">Candidatus Symbiobacter mobilis CR</name>
    <dbReference type="NCBI Taxonomy" id="946483"/>
    <lineage>
        <taxon>Bacteria</taxon>
        <taxon>Pseudomonadati</taxon>
        <taxon>Pseudomonadota</taxon>
        <taxon>Betaproteobacteria</taxon>
        <taxon>Burkholderiales</taxon>
        <taxon>Comamonadaceae</taxon>
    </lineage>
</organism>
<dbReference type="Gene3D" id="3.30.450.270">
    <property type="match status" value="1"/>
</dbReference>
<name>U5N8X0_9BURK</name>
<dbReference type="InterPro" id="IPR011712">
    <property type="entry name" value="Sig_transdc_His_kin_sub3_dim/P"/>
</dbReference>
<keyword evidence="18" id="KW-1185">Reference proteome</keyword>
<dbReference type="InterPro" id="IPR035965">
    <property type="entry name" value="PAS-like_dom_sf"/>
</dbReference>
<keyword evidence="7" id="KW-0808">Transferase</keyword>
<dbReference type="RefSeq" id="WP_022774044.1">
    <property type="nucleotide sequence ID" value="NC_022576.1"/>
</dbReference>
<dbReference type="Proteomes" id="UP000017184">
    <property type="component" value="Chromosome"/>
</dbReference>
<dbReference type="InterPro" id="IPR016132">
    <property type="entry name" value="Phyto_chromo_attachment"/>
</dbReference>
<dbReference type="eggNOG" id="COG4251">
    <property type="taxonomic scope" value="Bacteria"/>
</dbReference>
<dbReference type="PATRIC" id="fig|946483.4.peg.1762"/>
<dbReference type="Pfam" id="PF02518">
    <property type="entry name" value="HATPase_c"/>
    <property type="match status" value="1"/>
</dbReference>
<keyword evidence="6" id="KW-0716">Sensory transduction</keyword>
<dbReference type="SUPFAM" id="SSF55785">
    <property type="entry name" value="PYP-like sensor domain (PAS domain)"/>
    <property type="match status" value="3"/>
</dbReference>
<dbReference type="CDD" id="cd16917">
    <property type="entry name" value="HATPase_UhpB-NarQ-NarX-like"/>
    <property type="match status" value="1"/>
</dbReference>
<dbReference type="KEGG" id="cbx:Cenrod_1743"/>
<comment type="similarity">
    <text evidence="2">In the N-terminal section; belongs to the phytochrome family.</text>
</comment>
<dbReference type="InterPro" id="IPR013655">
    <property type="entry name" value="PAS_fold_3"/>
</dbReference>
<dbReference type="InterPro" id="IPR003594">
    <property type="entry name" value="HATPase_dom"/>
</dbReference>
<dbReference type="Pfam" id="PF08446">
    <property type="entry name" value="PAS_2"/>
    <property type="match status" value="1"/>
</dbReference>
<dbReference type="InterPro" id="IPR000700">
    <property type="entry name" value="PAS-assoc_C"/>
</dbReference>
<evidence type="ECO:0000256" key="6">
    <source>
        <dbReference type="ARBA" id="ARBA00022606"/>
    </source>
</evidence>
<evidence type="ECO:0000256" key="8">
    <source>
        <dbReference type="ARBA" id="ARBA00022741"/>
    </source>
</evidence>
<evidence type="ECO:0000313" key="17">
    <source>
        <dbReference type="EMBL" id="AGX87827.1"/>
    </source>
</evidence>
<feature type="domain" description="PAC" evidence="16">
    <location>
        <begin position="703"/>
        <end position="752"/>
    </location>
</feature>
<dbReference type="InterPro" id="IPR050482">
    <property type="entry name" value="Sensor_HK_TwoCompSys"/>
</dbReference>
<gene>
    <name evidence="17" type="ORF">Cenrod_1743</name>
</gene>
<dbReference type="EMBL" id="CP004885">
    <property type="protein sequence ID" value="AGX87827.1"/>
    <property type="molecule type" value="Genomic_DNA"/>
</dbReference>